<dbReference type="SUPFAM" id="SSF49785">
    <property type="entry name" value="Galactose-binding domain-like"/>
    <property type="match status" value="1"/>
</dbReference>
<dbReference type="InterPro" id="IPR003593">
    <property type="entry name" value="AAA+_ATPase"/>
</dbReference>
<dbReference type="SMART" id="SM00939">
    <property type="entry name" value="PepX_C"/>
    <property type="match status" value="1"/>
</dbReference>
<dbReference type="Pfam" id="PF08530">
    <property type="entry name" value="PepX_C"/>
    <property type="match status" value="1"/>
</dbReference>
<dbReference type="InterPro" id="IPR029058">
    <property type="entry name" value="AB_hydrolase_fold"/>
</dbReference>
<evidence type="ECO:0000259" key="7">
    <source>
        <dbReference type="PROSITE" id="PS50893"/>
    </source>
</evidence>
<evidence type="ECO:0000256" key="5">
    <source>
        <dbReference type="ARBA" id="ARBA00022840"/>
    </source>
</evidence>
<evidence type="ECO:0000256" key="2">
    <source>
        <dbReference type="ARBA" id="ARBA00022448"/>
    </source>
</evidence>
<dbReference type="SUPFAM" id="SSF53474">
    <property type="entry name" value="alpha/beta-Hydrolases"/>
    <property type="match status" value="1"/>
</dbReference>
<evidence type="ECO:0000313" key="9">
    <source>
        <dbReference type="Proteomes" id="UP001501183"/>
    </source>
</evidence>
<protein>
    <submittedName>
        <fullName evidence="8">Alpha/beta fold hydrolase</fullName>
    </submittedName>
</protein>
<evidence type="ECO:0000256" key="6">
    <source>
        <dbReference type="SAM" id="MobiDB-lite"/>
    </source>
</evidence>
<sequence>MAAAAAVVLVLLVTAALAVVPGRGGPGTTLSDVTVPTAESPGSGNSISIDARLYVPRHTPAPAVLLAHGFGGSKETLADQASDLAADGFVVLAYSARGFGASTGSITLDDPDREVADARTLVDWLAARPEVERDGPGDPRIGVTGASYGGALALMLAGTDPRIDAVAASITWNDLGQALFPNRGVVPDSAAAPPAPTPAASPYGGPGVLARGWAGIFFGAGASGAGQPGIPPDGPCGRFDPAICLAYAPAAESGRPTPELLAMLREHSPASVADRITAPTLLLQGQQDTLFGLDQADGTARQIAATGTPVQVRWFPGGHDTGGDSASSRAAAAAFLADRLRDEQPSTPGAPLPFSFTLPGATGDQGRQSYRRMSAPDYPGLTPATAATPREPLPLSGPPQTVDRPPGATPAALSSVPGLGGAADLLTNLPEATDPPGQTARFATAPLERPLAVTGTSTAQLTVTATAAPGTAVLFAKLYDVSPQGRHVLPGGAVSAVRLPDSPAGQPVPVTVTLPAIAYQVPQGHHLELAVTTTDQAYATPLSPARFTIALAGPALVAPSVTATSASRALPVAPLAGIGALGLAVAVLVAATTLRSRRRTIAQVDPGLVDTPLVVTGLRKTYGNRFRAVDGVDFTVHRGQVLGLLGPNGAGKTTTLRMLMGLISPTAGEIRVFGHLVTPGAPVLSRLGSFVEGSGLLPHLSGIDNLRLYWQSTGRPESESRIDEALAIADLGDAAARKVRSYSQGMRQRLALAQAMLGLPDLLVLDEPTNGLDPPQIRTMREVLVSYARAGRTVLVSSHLLAEVEQTCTDVVVMNHGRVIATGTVEEFTSAQGATEFLVDDADSAAAVLAPIAGTVARVDAGRLRVDLGDADPADAVRVLVGAGVAVRRVTRPTRLEDVFLQLVHTADHREELP</sequence>
<keyword evidence="3" id="KW-0547">Nucleotide-binding</keyword>
<dbReference type="Gene3D" id="3.40.50.1820">
    <property type="entry name" value="alpha/beta hydrolase"/>
    <property type="match status" value="1"/>
</dbReference>
<keyword evidence="9" id="KW-1185">Reference proteome</keyword>
<dbReference type="InterPro" id="IPR013736">
    <property type="entry name" value="Xaa-Pro_dipept_C"/>
</dbReference>
<reference evidence="9" key="1">
    <citation type="journal article" date="2019" name="Int. J. Syst. Evol. Microbiol.">
        <title>The Global Catalogue of Microorganisms (GCM) 10K type strain sequencing project: providing services to taxonomists for standard genome sequencing and annotation.</title>
        <authorList>
            <consortium name="The Broad Institute Genomics Platform"/>
            <consortium name="The Broad Institute Genome Sequencing Center for Infectious Disease"/>
            <person name="Wu L."/>
            <person name="Ma J."/>
        </authorList>
    </citation>
    <scope>NUCLEOTIDE SEQUENCE [LARGE SCALE GENOMIC DNA]</scope>
    <source>
        <strain evidence="9">JCM 32206</strain>
    </source>
</reference>
<dbReference type="PANTHER" id="PTHR43335:SF4">
    <property type="entry name" value="ABC TRANSPORTER, ATP-BINDING PROTEIN"/>
    <property type="match status" value="1"/>
</dbReference>
<comment type="caution">
    <text evidence="8">The sequence shown here is derived from an EMBL/GenBank/DDBJ whole genome shotgun (WGS) entry which is preliminary data.</text>
</comment>
<dbReference type="PROSITE" id="PS00211">
    <property type="entry name" value="ABC_TRANSPORTER_1"/>
    <property type="match status" value="1"/>
</dbReference>
<dbReference type="Gene3D" id="2.60.120.260">
    <property type="entry name" value="Galactose-binding domain-like"/>
    <property type="match status" value="1"/>
</dbReference>
<comment type="similarity">
    <text evidence="1">Belongs to the ABC transporter superfamily.</text>
</comment>
<evidence type="ECO:0000256" key="4">
    <source>
        <dbReference type="ARBA" id="ARBA00022801"/>
    </source>
</evidence>
<dbReference type="Pfam" id="PF00005">
    <property type="entry name" value="ABC_tran"/>
    <property type="match status" value="1"/>
</dbReference>
<feature type="region of interest" description="Disordered" evidence="6">
    <location>
        <begin position="342"/>
        <end position="440"/>
    </location>
</feature>
<dbReference type="InterPro" id="IPR017871">
    <property type="entry name" value="ABC_transporter-like_CS"/>
</dbReference>
<keyword evidence="5" id="KW-0067">ATP-binding</keyword>
<dbReference type="InterPro" id="IPR027417">
    <property type="entry name" value="P-loop_NTPase"/>
</dbReference>
<organism evidence="8 9">
    <name type="scientific">Rhodococcus olei</name>
    <dbReference type="NCBI Taxonomy" id="2161675"/>
    <lineage>
        <taxon>Bacteria</taxon>
        <taxon>Bacillati</taxon>
        <taxon>Actinomycetota</taxon>
        <taxon>Actinomycetes</taxon>
        <taxon>Mycobacteriales</taxon>
        <taxon>Nocardiaceae</taxon>
        <taxon>Rhodococcus</taxon>
    </lineage>
</organism>
<dbReference type="InterPro" id="IPR000383">
    <property type="entry name" value="Xaa-Pro-like_dom"/>
</dbReference>
<dbReference type="SMART" id="SM00382">
    <property type="entry name" value="AAA"/>
    <property type="match status" value="1"/>
</dbReference>
<keyword evidence="2" id="KW-0813">Transport</keyword>
<accession>A0ABP8P2P8</accession>
<dbReference type="Gene3D" id="3.40.50.300">
    <property type="entry name" value="P-loop containing nucleotide triphosphate hydrolases"/>
    <property type="match status" value="1"/>
</dbReference>
<gene>
    <name evidence="8" type="ORF">GCM10023094_28250</name>
</gene>
<dbReference type="Proteomes" id="UP001501183">
    <property type="component" value="Unassembled WGS sequence"/>
</dbReference>
<evidence type="ECO:0000256" key="3">
    <source>
        <dbReference type="ARBA" id="ARBA00022741"/>
    </source>
</evidence>
<dbReference type="EMBL" id="BAABFB010000044">
    <property type="protein sequence ID" value="GAA4480929.1"/>
    <property type="molecule type" value="Genomic_DNA"/>
</dbReference>
<dbReference type="SUPFAM" id="SSF52540">
    <property type="entry name" value="P-loop containing nucleoside triphosphate hydrolases"/>
    <property type="match status" value="1"/>
</dbReference>
<name>A0ABP8P2P8_9NOCA</name>
<evidence type="ECO:0000256" key="1">
    <source>
        <dbReference type="ARBA" id="ARBA00005417"/>
    </source>
</evidence>
<dbReference type="InterPro" id="IPR008979">
    <property type="entry name" value="Galactose-bd-like_sf"/>
</dbReference>
<dbReference type="GO" id="GO:0016787">
    <property type="term" value="F:hydrolase activity"/>
    <property type="evidence" value="ECO:0007669"/>
    <property type="project" value="UniProtKB-KW"/>
</dbReference>
<proteinExistence type="inferred from homology"/>
<keyword evidence="4 8" id="KW-0378">Hydrolase</keyword>
<dbReference type="PANTHER" id="PTHR43335">
    <property type="entry name" value="ABC TRANSPORTER, ATP-BINDING PROTEIN"/>
    <property type="match status" value="1"/>
</dbReference>
<evidence type="ECO:0000313" key="8">
    <source>
        <dbReference type="EMBL" id="GAA4480929.1"/>
    </source>
</evidence>
<dbReference type="PROSITE" id="PS50893">
    <property type="entry name" value="ABC_TRANSPORTER_2"/>
    <property type="match status" value="1"/>
</dbReference>
<dbReference type="Pfam" id="PF02129">
    <property type="entry name" value="Peptidase_S15"/>
    <property type="match status" value="1"/>
</dbReference>
<dbReference type="InterPro" id="IPR003439">
    <property type="entry name" value="ABC_transporter-like_ATP-bd"/>
</dbReference>
<feature type="domain" description="ABC transporter" evidence="7">
    <location>
        <begin position="613"/>
        <end position="841"/>
    </location>
</feature>